<dbReference type="Pfam" id="PF01607">
    <property type="entry name" value="CBM_14"/>
    <property type="match status" value="23"/>
</dbReference>
<dbReference type="SMART" id="SM00494">
    <property type="entry name" value="ChtBD2"/>
    <property type="match status" value="31"/>
</dbReference>
<feature type="domain" description="Chitin-binding type-2" evidence="6">
    <location>
        <begin position="841"/>
        <end position="899"/>
    </location>
</feature>
<keyword evidence="2" id="KW-0732">Signal</keyword>
<evidence type="ECO:0000256" key="1">
    <source>
        <dbReference type="ARBA" id="ARBA00022669"/>
    </source>
</evidence>
<reference evidence="8" key="1">
    <citation type="submission" date="2025-08" db="UniProtKB">
        <authorList>
            <consortium name="RefSeq"/>
        </authorList>
    </citation>
    <scope>IDENTIFICATION</scope>
    <source>
        <strain evidence="8">Mau12</strain>
        <tissue evidence="8">Whole Body</tissue>
    </source>
</reference>
<evidence type="ECO:0000256" key="4">
    <source>
        <dbReference type="ARBA" id="ARBA00023157"/>
    </source>
</evidence>
<feature type="domain" description="Chitin-binding type-2" evidence="6">
    <location>
        <begin position="1838"/>
        <end position="1894"/>
    </location>
</feature>
<dbReference type="GO" id="GO:0008061">
    <property type="term" value="F:chitin binding"/>
    <property type="evidence" value="ECO:0007669"/>
    <property type="project" value="UniProtKB-KW"/>
</dbReference>
<proteinExistence type="predicted"/>
<evidence type="ECO:0000313" key="8">
    <source>
        <dbReference type="RefSeq" id="XP_033157407.1"/>
    </source>
</evidence>
<dbReference type="PROSITE" id="PS50940">
    <property type="entry name" value="CHIT_BIND_II"/>
    <property type="match status" value="23"/>
</dbReference>
<feature type="domain" description="Chitin-binding type-2" evidence="6">
    <location>
        <begin position="1914"/>
        <end position="1960"/>
    </location>
</feature>
<feature type="domain" description="Chitin-binding type-2" evidence="6">
    <location>
        <begin position="1705"/>
        <end position="1759"/>
    </location>
</feature>
<keyword evidence="1" id="KW-0147">Chitin-binding</keyword>
<dbReference type="PROSITE" id="PS50231">
    <property type="entry name" value="RICIN_B_LECTIN"/>
    <property type="match status" value="1"/>
</dbReference>
<accession>A0A6P8JM37</accession>
<dbReference type="SUPFAM" id="SSF57625">
    <property type="entry name" value="Invertebrate chitin-binding proteins"/>
    <property type="match status" value="25"/>
</dbReference>
<name>A0A6P8JM37_DROMA</name>
<feature type="domain" description="Chitin-binding type-2" evidence="6">
    <location>
        <begin position="114"/>
        <end position="169"/>
    </location>
</feature>
<feature type="domain" description="Chitin-binding type-2" evidence="6">
    <location>
        <begin position="438"/>
        <end position="492"/>
    </location>
</feature>
<dbReference type="Gene3D" id="3.20.20.80">
    <property type="entry name" value="Glycosidases"/>
    <property type="match status" value="1"/>
</dbReference>
<feature type="domain" description="Chitin-binding type-2" evidence="6">
    <location>
        <begin position="1466"/>
        <end position="1521"/>
    </location>
</feature>
<evidence type="ECO:0000259" key="6">
    <source>
        <dbReference type="PROSITE" id="PS50940"/>
    </source>
</evidence>
<dbReference type="GeneID" id="117139285"/>
<feature type="domain" description="Chitin-binding type-2" evidence="6">
    <location>
        <begin position="171"/>
        <end position="229"/>
    </location>
</feature>
<keyword evidence="3" id="KW-0677">Repeat</keyword>
<feature type="domain" description="Chitin-binding type-2" evidence="6">
    <location>
        <begin position="1329"/>
        <end position="1384"/>
    </location>
</feature>
<keyword evidence="4" id="KW-1015">Disulfide bond</keyword>
<protein>
    <submittedName>
        <fullName evidence="8">Uncharacterized protein LOC117139285</fullName>
    </submittedName>
</protein>
<organism evidence="7 8">
    <name type="scientific">Drosophila mauritiana</name>
    <name type="common">Fruit fly</name>
    <dbReference type="NCBI Taxonomy" id="7226"/>
    <lineage>
        <taxon>Eukaryota</taxon>
        <taxon>Metazoa</taxon>
        <taxon>Ecdysozoa</taxon>
        <taxon>Arthropoda</taxon>
        <taxon>Hexapoda</taxon>
        <taxon>Insecta</taxon>
        <taxon>Pterygota</taxon>
        <taxon>Neoptera</taxon>
        <taxon>Endopterygota</taxon>
        <taxon>Diptera</taxon>
        <taxon>Brachycera</taxon>
        <taxon>Muscomorpha</taxon>
        <taxon>Ephydroidea</taxon>
        <taxon>Drosophilidae</taxon>
        <taxon>Drosophila</taxon>
        <taxon>Sophophora</taxon>
    </lineage>
</organism>
<feature type="domain" description="Chitin-binding type-2" evidence="6">
    <location>
        <begin position="365"/>
        <end position="419"/>
    </location>
</feature>
<feature type="domain" description="Chitin-binding type-2" evidence="6">
    <location>
        <begin position="1026"/>
        <end position="1084"/>
    </location>
</feature>
<dbReference type="InterPro" id="IPR036508">
    <property type="entry name" value="Chitin-bd_dom_sf"/>
</dbReference>
<dbReference type="PANTHER" id="PTHR23301">
    <property type="entry name" value="CHITIN BINDING PERITROPHIN-A"/>
    <property type="match status" value="1"/>
</dbReference>
<evidence type="ECO:0000256" key="5">
    <source>
        <dbReference type="ARBA" id="ARBA00023180"/>
    </source>
</evidence>
<dbReference type="Gene3D" id="2.170.140.10">
    <property type="entry name" value="Chitin binding domain"/>
    <property type="match status" value="13"/>
</dbReference>
<evidence type="ECO:0000256" key="3">
    <source>
        <dbReference type="ARBA" id="ARBA00022737"/>
    </source>
</evidence>
<feature type="domain" description="Chitin-binding type-2" evidence="6">
    <location>
        <begin position="232"/>
        <end position="289"/>
    </location>
</feature>
<sequence length="2134" mass="231160">MLSNNAEYISIVTRGIIEVNKMKATLLTVVALTAVAALVGAADPECIYRRTRNLPMHWPKPLNCSSYYRCTTKNAVRTVTCAPGKEYNPKNGKCTIAGRSLCKLSLLAPLAEATNVCSTEVNGAYIANSGSCGEFFICDEQIAYPQKCDLGSFFNETLAACVPDANSTCWQNLCINKTSGVYLENEANCGSYYVCSAGEATLQTCPQGSFFNTSAAACTVDQGNSQCWVNYCIGQDDGSAVADKSNCSVFYVCSNNTATAQECPEGSYFENNNWGCVPGTCTTESPCDDSTTTTTEPCAEETTEPPASCDCGDIKNADFIPDEENCRKYFICINGVLVAGDCGKGNMFNANLSVCEVDADNTCCVADCTDGEAKVDPQDCTKYFKCQSGDWTSVSCDSGSYFNETLNCCQVDVNNVCIDAKSTSPQTPTTTTVETISVNKCNARDPPASGKNCWTYQSCINGQWEDGTCPNNTFFDASIGICRDDTKNVCPENRSSGSRQKRSVEDCTCEGGIAQGTIIGHSTDCDKYLICENGQLVEGVCGVGNVFQSSSGICVPDTKATCWVCSNKPNGYQMADPTDCTSYLTCWNGLATKHTCGSGEWYNGDGNCVIDVNAKCINPCTCGNGNVAHPICTKYFQCTDGVPQVEQCVVGEAFDSATGQCSTTVECSAKNCATASEGTTYPVAGESGQFYVCLNNEATIQSCPVNTGYSADLGICEDQPSPDCDQTVCNSASVDSTYASNGKDSSTFCLCKDSGAYIQSCPTGLFYDATEQACTFSGNCDPLVCNDQSEYFVSPDYEDPNSFCLCRAGEPITVPCPIGYTFNTETLECVLIPLPDPRCCANGCVGKTDFSTFPTIKGTDGFCVCVDEVPKYTSCPENSQFDVELSACVATEEETTCPVNACTVGICENAQDFDTFPVPCEPSALCYCLDSCPIYETCPEDMVYDEDIKMCTEPEDPSVVSRCNAEKCDSIPDFTPYATIKGADGFCYCNGGLPVFQECEQNTEFDPAQGICQRVVDPCVTALCDANQCATLGNYVPFPTNTASDDSDAFCYCADGEVVLEQCSPDMVFNADLGRCTVQAAPECVCAPGKCSSSDDYETYAALNTNAGFCLCVSGTPVFQECLDGETYNSVQGACFSSSAKISASGLCDARRCHSRAVVDATFAAVNTTSGYCSCQDVGVSTFINCADEHVYEESAGTCVVGACDYTSCLNRIAFEPFEAKNTTEGFCSCDGVPNFHHCQAGHVFDKAQGICLLKDAMAMISCNLRECLKRSQFEPFAAENTKSGFCSCDDLQRVSVTYHPCGEGEIFAPELGMCTSHSIQKRSVEAEENICISNEMRSVPANCSQYELCIDGNWRRRTCSDRRYYNPEQQRCLEPRDDLVCAYARVSNVTTCTTISESLTIPAKSGNCMQYFRCSGGKWRLRNCPKQHYYSPLIGSCLPFPRGHEQDRNQTICSWAMSKLAGNTSEDCQHLAVRPSLAGGCQSYLMCLDNSWWLHQCPLGMYFSREHNYCLPNDAGQCILPAERSGNCSNGESRSVVGSCHSYELCSDNGQWMRRRCQEREQFEPVLGCVPSDGSCQDNGMRRICREGEFQAQFGNNCSQGFLYCEAEEWHLGSCLKGHSFARNRNKCELQSQCQLQIRDLPADNQCLGQMDGLSVADPTDCTRFYLCLQQVPTILQSCSSGSFFDSTQGYCRPNDGTCQLAICNGLEDGKLVAHPDDCRSYYSCSSQNGTSLVQCDEGQYFHSLLSICRVDHGQCRKVSNQDDPETAPRLCSGLHGVKLPHELYCNLYYACVKGLAIPVECPVQHQFNPVLSICEPESQAVQPCPNGQLDGNVSYVYSCGNLQDGTFLANRTDCTRYFICAGGVATAQRCAAGTFFDPEQLLCLADDGSCPLVESVPDDDDNPNNQHVPPDPVVCEGKHGHLMPDPANCNNFYLCVSGKLRHELCYTDNFFNASLQQCQPYEVASDGNNQTESPLQSRQFELGGQEKAVTNGVCKDTPTSFAGICGVIGNGASVAEQGDCRRYTSCEDDEPVSQRCRNGESFDSLLGICRQSDGTCLLENGVRVGVCNGKHGQLARDADNCRGYFTCVHGQQIDGECAQGEFFNRLTNSCELDVLQQCKSDTDDVIIADNLG</sequence>
<feature type="domain" description="Chitin-binding type-2" evidence="6">
    <location>
        <begin position="1583"/>
        <end position="1637"/>
    </location>
</feature>
<evidence type="ECO:0000313" key="7">
    <source>
        <dbReference type="Proteomes" id="UP000515162"/>
    </source>
</evidence>
<feature type="domain" description="Chitin-binding type-2" evidence="6">
    <location>
        <begin position="2066"/>
        <end position="2122"/>
    </location>
</feature>
<gene>
    <name evidence="8" type="primary">LOC117139285</name>
</gene>
<dbReference type="InterPro" id="IPR002557">
    <property type="entry name" value="Chitin-bd_dom"/>
</dbReference>
<feature type="domain" description="Chitin-binding type-2" evidence="6">
    <location>
        <begin position="1390"/>
        <end position="1438"/>
    </location>
</feature>
<evidence type="ECO:0000256" key="2">
    <source>
        <dbReference type="ARBA" id="ARBA00022729"/>
    </source>
</evidence>
<feature type="domain" description="Chitin-binding type-2" evidence="6">
    <location>
        <begin position="1645"/>
        <end position="1702"/>
    </location>
</feature>
<feature type="domain" description="Chitin-binding type-2" evidence="6">
    <location>
        <begin position="1770"/>
        <end position="1828"/>
    </location>
</feature>
<keyword evidence="7" id="KW-1185">Reference proteome</keyword>
<feature type="domain" description="Chitin-binding type-2" evidence="6">
    <location>
        <begin position="669"/>
        <end position="726"/>
    </location>
</feature>
<feature type="domain" description="Chitin-binding type-2" evidence="6">
    <location>
        <begin position="2004"/>
        <end position="2060"/>
    </location>
</feature>
<dbReference type="Proteomes" id="UP000515162">
    <property type="component" value="Chromosome 3L"/>
</dbReference>
<dbReference type="GO" id="GO:0005576">
    <property type="term" value="C:extracellular region"/>
    <property type="evidence" value="ECO:0007669"/>
    <property type="project" value="InterPro"/>
</dbReference>
<feature type="domain" description="Chitin-binding type-2" evidence="6">
    <location>
        <begin position="43"/>
        <end position="104"/>
    </location>
</feature>
<feature type="domain" description="Chitin-binding type-2" evidence="6">
    <location>
        <begin position="308"/>
        <end position="363"/>
    </location>
</feature>
<feature type="domain" description="Chitin-binding type-2" evidence="6">
    <location>
        <begin position="565"/>
        <end position="618"/>
    </location>
</feature>
<feature type="domain" description="Chitin-binding type-2" evidence="6">
    <location>
        <begin position="506"/>
        <end position="564"/>
    </location>
</feature>
<dbReference type="RefSeq" id="XP_033157407.1">
    <property type="nucleotide sequence ID" value="XM_033301516.1"/>
</dbReference>
<dbReference type="InterPro" id="IPR051940">
    <property type="entry name" value="Chitin_bind-dev_reg"/>
</dbReference>
<dbReference type="PANTHER" id="PTHR23301:SF0">
    <property type="entry name" value="CHITIN-BINDING TYPE-2 DOMAIN-CONTAINING PROTEIN-RELATED"/>
    <property type="match status" value="1"/>
</dbReference>
<keyword evidence="5" id="KW-0325">Glycoprotein</keyword>